<name>A0A814CFC6_ADIRI</name>
<organism evidence="3 4">
    <name type="scientific">Adineta ricciae</name>
    <name type="common">Rotifer</name>
    <dbReference type="NCBI Taxonomy" id="249248"/>
    <lineage>
        <taxon>Eukaryota</taxon>
        <taxon>Metazoa</taxon>
        <taxon>Spiralia</taxon>
        <taxon>Gnathifera</taxon>
        <taxon>Rotifera</taxon>
        <taxon>Eurotatoria</taxon>
        <taxon>Bdelloidea</taxon>
        <taxon>Adinetida</taxon>
        <taxon>Adinetidae</taxon>
        <taxon>Adineta</taxon>
    </lineage>
</organism>
<feature type="transmembrane region" description="Helical" evidence="2">
    <location>
        <begin position="6"/>
        <end position="26"/>
    </location>
</feature>
<feature type="region of interest" description="Disordered" evidence="1">
    <location>
        <begin position="210"/>
        <end position="293"/>
    </location>
</feature>
<keyword evidence="2" id="KW-0812">Transmembrane</keyword>
<feature type="compositionally biased region" description="Basic and acidic residues" evidence="1">
    <location>
        <begin position="283"/>
        <end position="293"/>
    </location>
</feature>
<reference evidence="3" key="1">
    <citation type="submission" date="2021-02" db="EMBL/GenBank/DDBJ databases">
        <authorList>
            <person name="Nowell W R."/>
        </authorList>
    </citation>
    <scope>NUCLEOTIDE SEQUENCE</scope>
</reference>
<feature type="transmembrane region" description="Helical" evidence="2">
    <location>
        <begin position="89"/>
        <end position="111"/>
    </location>
</feature>
<comment type="caution">
    <text evidence="3">The sequence shown here is derived from an EMBL/GenBank/DDBJ whole genome shotgun (WGS) entry which is preliminary data.</text>
</comment>
<evidence type="ECO:0000313" key="3">
    <source>
        <dbReference type="EMBL" id="CAF0940703.1"/>
    </source>
</evidence>
<proteinExistence type="predicted"/>
<gene>
    <name evidence="3" type="ORF">EDS130_LOCUS11807</name>
</gene>
<evidence type="ECO:0000256" key="1">
    <source>
        <dbReference type="SAM" id="MobiDB-lite"/>
    </source>
</evidence>
<dbReference type="Proteomes" id="UP000663852">
    <property type="component" value="Unassembled WGS sequence"/>
</dbReference>
<dbReference type="AlphaFoldDB" id="A0A814CFC6"/>
<accession>A0A814CFC6</accession>
<evidence type="ECO:0000256" key="2">
    <source>
        <dbReference type="SAM" id="Phobius"/>
    </source>
</evidence>
<dbReference type="OrthoDB" id="9981882at2759"/>
<feature type="compositionally biased region" description="Basic and acidic residues" evidence="1">
    <location>
        <begin position="238"/>
        <end position="264"/>
    </location>
</feature>
<keyword evidence="2" id="KW-0472">Membrane</keyword>
<keyword evidence="2" id="KW-1133">Transmembrane helix</keyword>
<protein>
    <submittedName>
        <fullName evidence="3">Uncharacterized protein</fullName>
    </submittedName>
</protein>
<sequence length="293" mass="33208">MNETNIASLVLGLIAGVYSTVFLLYMSDIMYLNKEMLKIKHELVDLKNQTVLINNLPSSNPTESLLSHRKGISGKVCLSYNEQRQILEYFNFICNLAILSFGSYSIYVHGIGTSHGLAYRLVFFLLKLCTIVVSIWLNLHFNKGLPSDIFLYIWIDVNCVASVYRSLRQIIENTSFQMMQALRQSLTAEAQRRLTFLRSSLFAQNVRYDASDSRSSSRQKKDEKQPNPTKTSNLNKTKTSEKKQKPNIVDDTKQPGTTRKDWGKPDQIVSNNPPYGKAGGSIDTHDPDRGKKA</sequence>
<dbReference type="EMBL" id="CAJNOJ010000043">
    <property type="protein sequence ID" value="CAF0940703.1"/>
    <property type="molecule type" value="Genomic_DNA"/>
</dbReference>
<feature type="transmembrane region" description="Helical" evidence="2">
    <location>
        <begin position="117"/>
        <end position="137"/>
    </location>
</feature>
<evidence type="ECO:0000313" key="4">
    <source>
        <dbReference type="Proteomes" id="UP000663852"/>
    </source>
</evidence>